<organism evidence="1 2">
    <name type="scientific">Diaporthe australafricana</name>
    <dbReference type="NCBI Taxonomy" id="127596"/>
    <lineage>
        <taxon>Eukaryota</taxon>
        <taxon>Fungi</taxon>
        <taxon>Dikarya</taxon>
        <taxon>Ascomycota</taxon>
        <taxon>Pezizomycotina</taxon>
        <taxon>Sordariomycetes</taxon>
        <taxon>Sordariomycetidae</taxon>
        <taxon>Diaporthales</taxon>
        <taxon>Diaporthaceae</taxon>
        <taxon>Diaporthe</taxon>
    </lineage>
</organism>
<name>A0ABR3W0U4_9PEZI</name>
<gene>
    <name evidence="1" type="ORF">Daus18300_012978</name>
</gene>
<dbReference type="Proteomes" id="UP001583177">
    <property type="component" value="Unassembled WGS sequence"/>
</dbReference>
<protein>
    <submittedName>
        <fullName evidence="1">Uncharacterized protein</fullName>
    </submittedName>
</protein>
<keyword evidence="2" id="KW-1185">Reference proteome</keyword>
<sequence length="662" mass="76109">MSSQPLNGLLASLNTLRGLSDVLEGDMENLLRVMSNPSPSSFAKFCDFFLLDPAQTEKFQHLDEELQIPFTKLRLPVYQVWDAYFMLTSKLRGLNGGILSYQYPSDSTYRTIYQKTPVSSENDVQVATTLGFALIFIRKGSVDEWLKLVERCSPNPLYYEALLIHHFYRENLRPGPNFKGKMEIRPVFRRITPRGEQSVFDAEWEVRPPANNNPQRQPERYIIFAGQESKYLARYRFFLSNQLSDFGYCGNELKGQVQIDPNGADRYSYGAHIGMHIIDEFDRLEDNSPVFKLIDEHRHITHNNVDTWAISAKPMSNGFSGLRSFLNCISKSKWLDPLHPNHFKHPSTLEASEMMYRKAIAPNMARLSQDLQIARDHFANQMFIYVCCRRTMTSRYFGQYISIYDKARADVRTASGGSFNTNQVVRCLKTFEQLIMCEIVSTFPGAASLLLENKVSVKPEDIGKIGSRRMSLAESPALLRNFDELTENSEKLKWIFKQIDLMLDVTDERQRMVITCTHLFEAALVLIAIQKEFDTAAVKAVYLPSRPTDFEKHIFSMNWSTNDRYSTRIVVVLADFEEESDLGLDRANWQVLTGPSRTKEQEAKIFSLTNTRQQRRKLHHFLLCTEDNPADRLILSRQADCNVISDPFDINSPLLLRELGPA</sequence>
<evidence type="ECO:0000313" key="1">
    <source>
        <dbReference type="EMBL" id="KAL1850383.1"/>
    </source>
</evidence>
<reference evidence="1 2" key="1">
    <citation type="journal article" date="2024" name="IMA Fungus">
        <title>IMA Genome - F19 : A genome assembly and annotation guide to empower mycologists, including annotated draft genome sequences of Ceratocystis pirilliformis, Diaporthe australafricana, Fusarium ophioides, Paecilomyces lecythidis, and Sporothrix stenoceras.</title>
        <authorList>
            <person name="Aylward J."/>
            <person name="Wilson A.M."/>
            <person name="Visagie C.M."/>
            <person name="Spraker J."/>
            <person name="Barnes I."/>
            <person name="Buitendag C."/>
            <person name="Ceriani C."/>
            <person name="Del Mar Angel L."/>
            <person name="du Plessis D."/>
            <person name="Fuchs T."/>
            <person name="Gasser K."/>
            <person name="Kramer D."/>
            <person name="Li W."/>
            <person name="Munsamy K."/>
            <person name="Piso A."/>
            <person name="Price J.L."/>
            <person name="Sonnekus B."/>
            <person name="Thomas C."/>
            <person name="van der Nest A."/>
            <person name="van Dijk A."/>
            <person name="van Heerden A."/>
            <person name="van Vuuren N."/>
            <person name="Yilmaz N."/>
            <person name="Duong T.A."/>
            <person name="van der Merwe N.A."/>
            <person name="Wingfield M.J."/>
            <person name="Wingfield B.D."/>
        </authorList>
    </citation>
    <scope>NUCLEOTIDE SEQUENCE [LARGE SCALE GENOMIC DNA]</scope>
    <source>
        <strain evidence="1 2">CMW 18300</strain>
    </source>
</reference>
<dbReference type="EMBL" id="JAWRVE010000188">
    <property type="protein sequence ID" value="KAL1850383.1"/>
    <property type="molecule type" value="Genomic_DNA"/>
</dbReference>
<accession>A0ABR3W0U4</accession>
<comment type="caution">
    <text evidence="1">The sequence shown here is derived from an EMBL/GenBank/DDBJ whole genome shotgun (WGS) entry which is preliminary data.</text>
</comment>
<proteinExistence type="predicted"/>
<evidence type="ECO:0000313" key="2">
    <source>
        <dbReference type="Proteomes" id="UP001583177"/>
    </source>
</evidence>